<dbReference type="RefSeq" id="WP_259869484.1">
    <property type="nucleotide sequence ID" value="NZ_JAMQJZ010000010.1"/>
</dbReference>
<name>A0A9X3WQ52_9BACI</name>
<feature type="domain" description="S1 motif" evidence="2">
    <location>
        <begin position="153"/>
        <end position="213"/>
    </location>
</feature>
<evidence type="ECO:0000259" key="2">
    <source>
        <dbReference type="PROSITE" id="PS50126"/>
    </source>
</evidence>
<reference evidence="3" key="1">
    <citation type="submission" date="2022-06" db="EMBL/GenBank/DDBJ databases">
        <title>Aquibacillus sp. a new bacterium isolated from soil saline samples.</title>
        <authorList>
            <person name="Galisteo C."/>
            <person name="De La Haba R."/>
            <person name="Sanchez-Porro C."/>
            <person name="Ventosa A."/>
        </authorList>
    </citation>
    <scope>NUCLEOTIDE SEQUENCE</scope>
    <source>
        <strain evidence="3">JCM 12387</strain>
    </source>
</reference>
<sequence length="284" mass="31965">MKLQLGTIQTLKVARKIDTGYVLSNGEKEVLLHISEAKEELEAEQEVEVFLYQDKKGQIVATMTIPTVRFDAFDWAEVVEVVSGLGVFVDIGIKKEILVSSDDLPLLSSVWPEVGDELYVALDKDKGDRLIAKPVKEGDFGDDWDQAPKTLLNAPISGRVFRTSKEGAVIITEEGYRGFIHHTERKRDLRLGEWVKGRVIEVKEDGTLNVSLRPLKQVGMIDDAQMIIDYLEAKDGVMAFTDKSDPEAIKKEFHISKAAFKRALGKLMKENKIEQKDGKTYQKK</sequence>
<dbReference type="InterPro" id="IPR048588">
    <property type="entry name" value="CvfB_S1_2nd"/>
</dbReference>
<dbReference type="Pfam" id="PF13509">
    <property type="entry name" value="S1_2"/>
    <property type="match status" value="1"/>
</dbReference>
<dbReference type="PROSITE" id="PS50126">
    <property type="entry name" value="S1"/>
    <property type="match status" value="1"/>
</dbReference>
<organism evidence="3 4">
    <name type="scientific">Aquibacillus koreensis</name>
    <dbReference type="NCBI Taxonomy" id="279446"/>
    <lineage>
        <taxon>Bacteria</taxon>
        <taxon>Bacillati</taxon>
        <taxon>Bacillota</taxon>
        <taxon>Bacilli</taxon>
        <taxon>Bacillales</taxon>
        <taxon>Bacillaceae</taxon>
        <taxon>Aquibacillus</taxon>
    </lineage>
</organism>
<protein>
    <submittedName>
        <fullName evidence="3">S1-like domain-containing RNA-binding protein</fullName>
    </submittedName>
</protein>
<keyword evidence="4" id="KW-1185">Reference proteome</keyword>
<dbReference type="Pfam" id="PF21191">
    <property type="entry name" value="CvfB_1st"/>
    <property type="match status" value="1"/>
</dbReference>
<evidence type="ECO:0000313" key="4">
    <source>
        <dbReference type="Proteomes" id="UP001145072"/>
    </source>
</evidence>
<dbReference type="PANTHER" id="PTHR37296:SF1">
    <property type="entry name" value="CONSERVED VIRULENCE FACTOR B"/>
    <property type="match status" value="1"/>
</dbReference>
<dbReference type="InterPro" id="IPR014464">
    <property type="entry name" value="CvfB_fam"/>
</dbReference>
<dbReference type="Proteomes" id="UP001145072">
    <property type="component" value="Unassembled WGS sequence"/>
</dbReference>
<dbReference type="SMART" id="SM00316">
    <property type="entry name" value="S1"/>
    <property type="match status" value="2"/>
</dbReference>
<dbReference type="PANTHER" id="PTHR37296">
    <property type="entry name" value="CONSERVED VIRULENCE FACTOR B"/>
    <property type="match status" value="1"/>
</dbReference>
<dbReference type="InterPro" id="IPR048587">
    <property type="entry name" value="CvfB_S1_3rd"/>
</dbReference>
<dbReference type="InterPro" id="IPR012340">
    <property type="entry name" value="NA-bd_OB-fold"/>
</dbReference>
<dbReference type="InterPro" id="IPR040764">
    <property type="entry name" value="CvfB_WH"/>
</dbReference>
<comment type="similarity">
    <text evidence="1">Belongs to the CvfB family.</text>
</comment>
<dbReference type="GO" id="GO:0003676">
    <property type="term" value="F:nucleic acid binding"/>
    <property type="evidence" value="ECO:0007669"/>
    <property type="project" value="InterPro"/>
</dbReference>
<accession>A0A9X3WQ52</accession>
<dbReference type="Gene3D" id="2.40.50.140">
    <property type="entry name" value="Nucleic acid-binding proteins"/>
    <property type="match status" value="2"/>
</dbReference>
<dbReference type="EMBL" id="JAMQJZ010000010">
    <property type="protein sequence ID" value="MDC3421324.1"/>
    <property type="molecule type" value="Genomic_DNA"/>
</dbReference>
<dbReference type="SUPFAM" id="SSF50249">
    <property type="entry name" value="Nucleic acid-binding proteins"/>
    <property type="match status" value="1"/>
</dbReference>
<dbReference type="Pfam" id="PF21543">
    <property type="entry name" value="CvfB_2nd"/>
    <property type="match status" value="1"/>
</dbReference>
<evidence type="ECO:0000313" key="3">
    <source>
        <dbReference type="EMBL" id="MDC3421324.1"/>
    </source>
</evidence>
<dbReference type="PIRSF" id="PIRSF012524">
    <property type="entry name" value="YitL_S1"/>
    <property type="match status" value="1"/>
</dbReference>
<evidence type="ECO:0000256" key="1">
    <source>
        <dbReference type="PIRNR" id="PIRNR012524"/>
    </source>
</evidence>
<dbReference type="InterPro" id="IPR039566">
    <property type="entry name" value="CvfB_S1_st"/>
</dbReference>
<dbReference type="InterPro" id="IPR036388">
    <property type="entry name" value="WH-like_DNA-bd_sf"/>
</dbReference>
<dbReference type="AlphaFoldDB" id="A0A9X3WQ52"/>
<comment type="caution">
    <text evidence="3">The sequence shown here is derived from an EMBL/GenBank/DDBJ whole genome shotgun (WGS) entry which is preliminary data.</text>
</comment>
<proteinExistence type="inferred from homology"/>
<dbReference type="InterPro" id="IPR003029">
    <property type="entry name" value="S1_domain"/>
</dbReference>
<gene>
    <name evidence="3" type="ORF">NC661_13190</name>
</gene>
<dbReference type="Gene3D" id="1.10.10.10">
    <property type="entry name" value="Winged helix-like DNA-binding domain superfamily/Winged helix DNA-binding domain"/>
    <property type="match status" value="1"/>
</dbReference>
<dbReference type="Pfam" id="PF17783">
    <property type="entry name" value="WHD_CvfB"/>
    <property type="match status" value="1"/>
</dbReference>